<protein>
    <submittedName>
        <fullName evidence="1">Uncharacterized protein</fullName>
    </submittedName>
</protein>
<gene>
    <name evidence="1" type="ORF">CRLFYP8_01516</name>
</gene>
<dbReference type="EMBL" id="CACRTL010000011">
    <property type="protein sequence ID" value="VYT60384.1"/>
    <property type="molecule type" value="Genomic_DNA"/>
</dbReference>
<organism evidence="1">
    <name type="scientific">Thomasclavelia ramosa</name>
    <dbReference type="NCBI Taxonomy" id="1547"/>
    <lineage>
        <taxon>Bacteria</taxon>
        <taxon>Bacillati</taxon>
        <taxon>Bacillota</taxon>
        <taxon>Erysipelotrichia</taxon>
        <taxon>Erysipelotrichales</taxon>
        <taxon>Coprobacillaceae</taxon>
        <taxon>Thomasclavelia</taxon>
    </lineage>
</organism>
<accession>A0A6N2Y0Y8</accession>
<dbReference type="AlphaFoldDB" id="A0A6N2Y0Y8"/>
<dbReference type="RefSeq" id="WP_422099922.1">
    <property type="nucleotide sequence ID" value="NZ_CACRTL010000011.1"/>
</dbReference>
<reference evidence="1" key="1">
    <citation type="submission" date="2019-11" db="EMBL/GenBank/DDBJ databases">
        <authorList>
            <person name="Feng L."/>
        </authorList>
    </citation>
    <scope>NUCLEOTIDE SEQUENCE</scope>
    <source>
        <strain evidence="1">CramosumLFYP8</strain>
    </source>
</reference>
<proteinExistence type="predicted"/>
<sequence length="58" mass="6766">MKAYQIVHDMPGRMRICYGKYTFSKTAAIGLSYELERWKMVNKVEANDITGSILFIYL</sequence>
<name>A0A6N2Y0Y8_9FIRM</name>
<evidence type="ECO:0000313" key="1">
    <source>
        <dbReference type="EMBL" id="VYT60384.1"/>
    </source>
</evidence>